<protein>
    <submittedName>
        <fullName evidence="2">Uncharacterized protein</fullName>
    </submittedName>
</protein>
<sequence>MEQWFVCLILSAVTWLLYMGYRLRQGKGRSGEKNTGHGPEESVSETQSDIPVSEATGWRFDEDRNAPDWEAVIEGIAACGTTLPEAFSAFRKNVF</sequence>
<feature type="compositionally biased region" description="Basic and acidic residues" evidence="1">
    <location>
        <begin position="29"/>
        <end position="40"/>
    </location>
</feature>
<evidence type="ECO:0000313" key="3">
    <source>
        <dbReference type="Proteomes" id="UP001269297"/>
    </source>
</evidence>
<gene>
    <name evidence="2" type="ORF">RO706_03460</name>
</gene>
<dbReference type="RefSeq" id="WP_138274483.1">
    <property type="nucleotide sequence ID" value="NZ_JAVSNG010000001.1"/>
</dbReference>
<proteinExistence type="predicted"/>
<comment type="caution">
    <text evidence="2">The sequence shown here is derived from an EMBL/GenBank/DDBJ whole genome shotgun (WGS) entry which is preliminary data.</text>
</comment>
<feature type="region of interest" description="Disordered" evidence="1">
    <location>
        <begin position="26"/>
        <end position="57"/>
    </location>
</feature>
<accession>A0ABU3IPT1</accession>
<organism evidence="2 3">
    <name type="scientific">Bacteroides koreensis</name>
    <dbReference type="NCBI Taxonomy" id="1912896"/>
    <lineage>
        <taxon>Bacteria</taxon>
        <taxon>Pseudomonadati</taxon>
        <taxon>Bacteroidota</taxon>
        <taxon>Bacteroidia</taxon>
        <taxon>Bacteroidales</taxon>
        <taxon>Bacteroidaceae</taxon>
        <taxon>Bacteroides</taxon>
    </lineage>
</organism>
<dbReference type="Proteomes" id="UP001269297">
    <property type="component" value="Unassembled WGS sequence"/>
</dbReference>
<evidence type="ECO:0000313" key="2">
    <source>
        <dbReference type="EMBL" id="MDT4403275.1"/>
    </source>
</evidence>
<evidence type="ECO:0000256" key="1">
    <source>
        <dbReference type="SAM" id="MobiDB-lite"/>
    </source>
</evidence>
<dbReference type="EMBL" id="JAVSNG010000001">
    <property type="protein sequence ID" value="MDT4403275.1"/>
    <property type="molecule type" value="Genomic_DNA"/>
</dbReference>
<keyword evidence="3" id="KW-1185">Reference proteome</keyword>
<name>A0ABU3IPT1_9BACE</name>
<reference evidence="3" key="1">
    <citation type="submission" date="2023-07" db="EMBL/GenBank/DDBJ databases">
        <title>Reintroducing virulent viruses to syntetic microbiomes.</title>
        <authorList>
            <person name="Wilde J."/>
            <person name="Boyes R."/>
            <person name="Robinson A.V."/>
            <person name="Daisley B.A."/>
            <person name="Allen-Vercoe E."/>
        </authorList>
    </citation>
    <scope>NUCLEOTIDE SEQUENCE [LARGE SCALE GENOMIC DNA]</scope>
    <source>
        <strain evidence="3">225S_1D6FAA</strain>
    </source>
</reference>